<dbReference type="OrthoDB" id="8595161at2"/>
<dbReference type="InterPro" id="IPR045441">
    <property type="entry name" value="DUF6506"/>
</dbReference>
<keyword evidence="2" id="KW-1185">Reference proteome</keyword>
<sequence>MADDKVIIFEAGSADPTTDALVIENASGRTRLRAVEEPAQMLELVSRLVAEGVDQIELCGGFGALPHADAVRAVGGRVPVGAIYYGFESLTAIASFKARYEAGDALSEAFIIVHEGADPATDRVVLEKDEGGTTTVVGVPDTEAAAELAGKMAADLQLIELYGTPGPDAAAPVIRAVEAAAVPVGVIAHRR</sequence>
<comment type="caution">
    <text evidence="1">The sequence shown here is derived from an EMBL/GenBank/DDBJ whole genome shotgun (WGS) entry which is preliminary data.</text>
</comment>
<dbReference type="RefSeq" id="WP_132329972.1">
    <property type="nucleotide sequence ID" value="NZ_SMJZ01000009.1"/>
</dbReference>
<accession>A0A4R4NT52</accession>
<dbReference type="Proteomes" id="UP000295157">
    <property type="component" value="Unassembled WGS sequence"/>
</dbReference>
<dbReference type="EMBL" id="SMJZ01000009">
    <property type="protein sequence ID" value="TDC10422.1"/>
    <property type="molecule type" value="Genomic_DNA"/>
</dbReference>
<organism evidence="1 2">
    <name type="scientific">Nonomuraea longispora</name>
    <dbReference type="NCBI Taxonomy" id="1848320"/>
    <lineage>
        <taxon>Bacteria</taxon>
        <taxon>Bacillati</taxon>
        <taxon>Actinomycetota</taxon>
        <taxon>Actinomycetes</taxon>
        <taxon>Streptosporangiales</taxon>
        <taxon>Streptosporangiaceae</taxon>
        <taxon>Nonomuraea</taxon>
    </lineage>
</organism>
<dbReference type="Pfam" id="PF20116">
    <property type="entry name" value="DUF6506"/>
    <property type="match status" value="2"/>
</dbReference>
<reference evidence="1 2" key="1">
    <citation type="submission" date="2019-02" db="EMBL/GenBank/DDBJ databases">
        <title>Draft genome sequences of novel Actinobacteria.</title>
        <authorList>
            <person name="Sahin N."/>
            <person name="Ay H."/>
            <person name="Saygin H."/>
        </authorList>
    </citation>
    <scope>NUCLEOTIDE SEQUENCE [LARGE SCALE GENOMIC DNA]</scope>
    <source>
        <strain evidence="1 2">KC201</strain>
    </source>
</reference>
<gene>
    <name evidence="1" type="ORF">E1267_04265</name>
</gene>
<protein>
    <submittedName>
        <fullName evidence="1">Uncharacterized protein</fullName>
    </submittedName>
</protein>
<proteinExistence type="predicted"/>
<name>A0A4R4NT52_9ACTN</name>
<evidence type="ECO:0000313" key="2">
    <source>
        <dbReference type="Proteomes" id="UP000295157"/>
    </source>
</evidence>
<dbReference type="AlphaFoldDB" id="A0A4R4NT52"/>
<evidence type="ECO:0000313" key="1">
    <source>
        <dbReference type="EMBL" id="TDC10422.1"/>
    </source>
</evidence>